<evidence type="ECO:0000313" key="1">
    <source>
        <dbReference type="EMBL" id="CAG8702868.1"/>
    </source>
</evidence>
<name>A0ACA9PHL3_9GLOM</name>
<feature type="non-terminal residue" evidence="1">
    <location>
        <position position="1"/>
    </location>
</feature>
<reference evidence="1" key="1">
    <citation type="submission" date="2021-06" db="EMBL/GenBank/DDBJ databases">
        <authorList>
            <person name="Kallberg Y."/>
            <person name="Tangrot J."/>
            <person name="Rosling A."/>
        </authorList>
    </citation>
    <scope>NUCLEOTIDE SEQUENCE</scope>
    <source>
        <strain evidence="1">CL356</strain>
    </source>
</reference>
<comment type="caution">
    <text evidence="1">The sequence shown here is derived from an EMBL/GenBank/DDBJ whole genome shotgun (WGS) entry which is preliminary data.</text>
</comment>
<organism evidence="1 2">
    <name type="scientific">Acaulospora colombiana</name>
    <dbReference type="NCBI Taxonomy" id="27376"/>
    <lineage>
        <taxon>Eukaryota</taxon>
        <taxon>Fungi</taxon>
        <taxon>Fungi incertae sedis</taxon>
        <taxon>Mucoromycota</taxon>
        <taxon>Glomeromycotina</taxon>
        <taxon>Glomeromycetes</taxon>
        <taxon>Diversisporales</taxon>
        <taxon>Acaulosporaceae</taxon>
        <taxon>Acaulospora</taxon>
    </lineage>
</organism>
<dbReference type="EMBL" id="CAJVPT010032851">
    <property type="protein sequence ID" value="CAG8702868.1"/>
    <property type="molecule type" value="Genomic_DNA"/>
</dbReference>
<keyword evidence="2" id="KW-1185">Reference proteome</keyword>
<proteinExistence type="predicted"/>
<protein>
    <submittedName>
        <fullName evidence="1">15158_t:CDS:1</fullName>
    </submittedName>
</protein>
<dbReference type="Proteomes" id="UP000789525">
    <property type="component" value="Unassembled WGS sequence"/>
</dbReference>
<sequence>HHSYLAKSHPGTVKHSQWAPPLPGEQQALGTTFSNRQPMGSFQAPRFSSMSQSGMNEQDYVGPSGRPQLAPSFSFGAKRRTNSLSVGPGPAIGQGINSHRRTGSEISGIMSQQIAIQNQIEALQQQQQQLLQQQLASNQVMGSSISAPSLASQRLPAHRRIQSQQVSPGGMQSNYQPPAPVNTFGTGMGLDQASMPKGHGRRHSVNVLNKGHATQPSQFFSYNGVEGFDDGFQPPADAPPVPTQHNRGASKADSSWRISE</sequence>
<gene>
    <name evidence="1" type="ORF">ACOLOM_LOCUS10330</name>
</gene>
<accession>A0ACA9PHL3</accession>
<evidence type="ECO:0000313" key="2">
    <source>
        <dbReference type="Proteomes" id="UP000789525"/>
    </source>
</evidence>